<dbReference type="InterPro" id="IPR027417">
    <property type="entry name" value="P-loop_NTPase"/>
</dbReference>
<dbReference type="SUPFAM" id="SSF52540">
    <property type="entry name" value="P-loop containing nucleoside triphosphate hydrolases"/>
    <property type="match status" value="2"/>
</dbReference>
<protein>
    <submittedName>
        <fullName evidence="2">DNA helicase</fullName>
    </submittedName>
</protein>
<dbReference type="GO" id="GO:0004386">
    <property type="term" value="F:helicase activity"/>
    <property type="evidence" value="ECO:0007669"/>
    <property type="project" value="UniProtKB-KW"/>
</dbReference>
<dbReference type="AlphaFoldDB" id="A0A510WC94"/>
<evidence type="ECO:0000313" key="3">
    <source>
        <dbReference type="Proteomes" id="UP000321361"/>
    </source>
</evidence>
<dbReference type="PROSITE" id="PS51194">
    <property type="entry name" value="HELICASE_CTER"/>
    <property type="match status" value="1"/>
</dbReference>
<dbReference type="CDD" id="cd18785">
    <property type="entry name" value="SF2_C"/>
    <property type="match status" value="1"/>
</dbReference>
<keyword evidence="2" id="KW-0067">ATP-binding</keyword>
<dbReference type="SMART" id="SM00490">
    <property type="entry name" value="HELICc"/>
    <property type="match status" value="1"/>
</dbReference>
<gene>
    <name evidence="2" type="ORF">ETH01_10990</name>
</gene>
<keyword evidence="2" id="KW-0378">Hydrolase</keyword>
<dbReference type="InterPro" id="IPR001650">
    <property type="entry name" value="Helicase_C-like"/>
</dbReference>
<keyword evidence="2" id="KW-0547">Nucleotide-binding</keyword>
<comment type="caution">
    <text evidence="2">The sequence shown here is derived from an EMBL/GenBank/DDBJ whole genome shotgun (WGS) entry which is preliminary data.</text>
</comment>
<evidence type="ECO:0000259" key="1">
    <source>
        <dbReference type="PROSITE" id="PS51194"/>
    </source>
</evidence>
<dbReference type="OrthoDB" id="713315at2"/>
<accession>A0A510WC94</accession>
<dbReference type="Gene3D" id="3.40.50.300">
    <property type="entry name" value="P-loop containing nucleotide triphosphate hydrolases"/>
    <property type="match status" value="2"/>
</dbReference>
<dbReference type="Pfam" id="PF00271">
    <property type="entry name" value="Helicase_C"/>
    <property type="match status" value="1"/>
</dbReference>
<name>A0A510WC94_ENTTH</name>
<evidence type="ECO:0000313" key="2">
    <source>
        <dbReference type="EMBL" id="GEK36812.1"/>
    </source>
</evidence>
<dbReference type="EMBL" id="BJUG01000005">
    <property type="protein sequence ID" value="GEK36812.1"/>
    <property type="molecule type" value="Genomic_DNA"/>
</dbReference>
<keyword evidence="2" id="KW-0347">Helicase</keyword>
<reference evidence="2 3" key="1">
    <citation type="submission" date="2019-07" db="EMBL/GenBank/DDBJ databases">
        <title>Whole genome shotgun sequence of Enterococcus thailandicus NBRC 101867.</title>
        <authorList>
            <person name="Hosoyama A."/>
            <person name="Uohara A."/>
            <person name="Ohji S."/>
            <person name="Ichikawa N."/>
        </authorList>
    </citation>
    <scope>NUCLEOTIDE SEQUENCE [LARGE SCALE GENOMIC DNA]</scope>
    <source>
        <strain evidence="2 3">NBRC 101867</strain>
    </source>
</reference>
<organism evidence="2 3">
    <name type="scientific">Enterococcus thailandicus</name>
    <dbReference type="NCBI Taxonomy" id="417368"/>
    <lineage>
        <taxon>Bacteria</taxon>
        <taxon>Bacillati</taxon>
        <taxon>Bacillota</taxon>
        <taxon>Bacilli</taxon>
        <taxon>Lactobacillales</taxon>
        <taxon>Enterococcaceae</taxon>
        <taxon>Enterococcus</taxon>
    </lineage>
</organism>
<feature type="domain" description="Helicase C-terminal" evidence="1">
    <location>
        <begin position="866"/>
        <end position="1025"/>
    </location>
</feature>
<dbReference type="RefSeq" id="WP_071868541.1">
    <property type="nucleotide sequence ID" value="NZ_BJUG01000005.1"/>
</dbReference>
<proteinExistence type="predicted"/>
<sequence length="1159" mass="133547">MVKITDKKQQNSIRENYSNAISQLLLGPGSERINQDIEHEIISEKPQTRYVTGILYPFKELKEVSTEDIETTLEAQEFLNKEEESAEIDNSFLPSSLGITFYCKSSKKDIDIEIHSSYYKKIKNPFIQTKKEVLEELQEKIALSEVMNIEKLFKFDLENSKIKYEDSFEDRDGTISDFLNELKPDDKAKDSEMLFLLKKIKNINYKNKSCFERVPVFFEVKLDSSKEGISSQKLLVEEEKTFQVFSKVQKINVAKEETVTAITIVLKNISENHLFQTEISIKAQKSVEFKASEDVKLPDLSKLNSEDAMNFFLYRDKRTYAFGRGVSAVWKEEHRKVSEIKTSYIPSYELRPMSFDIDGISPDVLSAESYIGSDYKAQLEKLNQFVEQYDKWIDSIMKESKTLIPEYVELSKENIEKCKNCSHRMKKTINFLSKDKDAFAAFNKANEAMLLQRLKNSIEKEEAYNSKNYQIANFKWRPFQLAFVLNSLESILNEESSDRELLDLIWVSTGGGKTEAYLFAIAAVVIYRRLKYQNYSGVTVIMRYTLRLLTAQQFDRASQLICALEFIRRKEGNLGESEISIGLWIGEGTQNKLKDARADFKDMVEQKNLAYAKKKNTFQVLECPWCHEQHSIIPDDKNFQSKRRWGYYEIEKKNDFNMKCLNKKCEFSKGLPIYVVDELIYKKRPTLLFGTVDKFAQVPLKEETASLFGSDDPEKYRRPELIIQDELHLISGPLGSIVGLYEAGFDYILKNANGSIAPKYIASTATIRNADDQVKGIFDRKVSQFPPSGINITDNFFVKEDTHAYGRKYLGIMPTGKSQVTAEIRLLSSMLQTIRELGLSIDEEELYWTVAGYFNSIRELGKASGLIKDDVKEHINQLYRRNNTNKRFMNDDTSVELTSRIPGIEIPTILKKLDIPHNRITEECKGAERYQKTVDTLIATNMLSVGVDIDRLNAMFVVGQPKLTSEYIQATSRVGRQSLGLVCTLYNSSRSRDRSHYETFQSYHESLYKFVESSSVTPFSVPALEKAAAGVIVAMLRNTIDSLAGDNSAKNILEFEDALEKVNDYLMERVKASEDRRKLYREDASRIINNFGDKWCDIAEEVEDTAELFKYYLYKSKAEEFQGKLLLRSFEDKSTHWEATKVMGTMRNVEDTAYLRIID</sequence>
<dbReference type="Proteomes" id="UP000321361">
    <property type="component" value="Unassembled WGS sequence"/>
</dbReference>